<organism evidence="2">
    <name type="scientific">viral metagenome</name>
    <dbReference type="NCBI Taxonomy" id="1070528"/>
    <lineage>
        <taxon>unclassified sequences</taxon>
        <taxon>metagenomes</taxon>
        <taxon>organismal metagenomes</taxon>
    </lineage>
</organism>
<name>A0A6C0JJI7_9ZZZZ</name>
<dbReference type="EMBL" id="MN740405">
    <property type="protein sequence ID" value="QHU04930.1"/>
    <property type="molecule type" value="Genomic_DNA"/>
</dbReference>
<dbReference type="GO" id="GO:0000030">
    <property type="term" value="F:mannosyltransferase activity"/>
    <property type="evidence" value="ECO:0007669"/>
    <property type="project" value="TreeGrafter"/>
</dbReference>
<protein>
    <recommendedName>
        <fullName evidence="3">Glycosyltransferase</fullName>
    </recommendedName>
</protein>
<dbReference type="Gene3D" id="3.90.550.20">
    <property type="match status" value="1"/>
</dbReference>
<dbReference type="InterPro" id="IPR029044">
    <property type="entry name" value="Nucleotide-diphossugar_trans"/>
</dbReference>
<proteinExistence type="predicted"/>
<evidence type="ECO:0000313" key="2">
    <source>
        <dbReference type="EMBL" id="QHU04930.1"/>
    </source>
</evidence>
<dbReference type="AlphaFoldDB" id="A0A6C0JJI7"/>
<dbReference type="SUPFAM" id="SSF53448">
    <property type="entry name" value="Nucleotide-diphospho-sugar transferases"/>
    <property type="match status" value="1"/>
</dbReference>
<accession>A0A6C0JJI7</accession>
<keyword evidence="1" id="KW-0808">Transferase</keyword>
<evidence type="ECO:0000256" key="1">
    <source>
        <dbReference type="ARBA" id="ARBA00022679"/>
    </source>
</evidence>
<evidence type="ECO:0008006" key="3">
    <source>
        <dbReference type="Google" id="ProtNLM"/>
    </source>
</evidence>
<dbReference type="Pfam" id="PF04488">
    <property type="entry name" value="Gly_transf_sug"/>
    <property type="match status" value="1"/>
</dbReference>
<dbReference type="InterPro" id="IPR007577">
    <property type="entry name" value="GlycoTrfase_DXD_sugar-bd_CS"/>
</dbReference>
<sequence>MSHQYRETHEKIKDFVNKKAAVHRGKFNSKTAEWRGPTSEIPMIIFQSWHSQHLPPKMYHCVEKLKSDNPEFLYFLFDDAACRELIKTHFHKSVVDAFDKLIPGQYKCDLWKYCVLYVYGGVYLDMKYQCVNGFRFKDVINREHFVLERPGFWSPSTYGIYNGMMICKPENPLMMRCIRAIVHNVKTRNMGFGSLYPTGPGLVGSLYFGNINKHVGKIHDFDFFFRPDADDQIVCNNVVVLKGYPEYRSEQRRMQKTPHYTILWEKKTIYH</sequence>
<dbReference type="InterPro" id="IPR051706">
    <property type="entry name" value="Glycosyltransferase_domain"/>
</dbReference>
<dbReference type="PANTHER" id="PTHR32385">
    <property type="entry name" value="MANNOSYL PHOSPHORYLINOSITOL CERAMIDE SYNTHASE"/>
    <property type="match status" value="1"/>
</dbReference>
<dbReference type="PANTHER" id="PTHR32385:SF15">
    <property type="entry name" value="INOSITOL PHOSPHOCERAMIDE MANNOSYLTRANSFERASE 1"/>
    <property type="match status" value="1"/>
</dbReference>
<dbReference type="GO" id="GO:0051999">
    <property type="term" value="P:mannosyl-inositol phosphorylceramide biosynthetic process"/>
    <property type="evidence" value="ECO:0007669"/>
    <property type="project" value="TreeGrafter"/>
</dbReference>
<dbReference type="GO" id="GO:0016020">
    <property type="term" value="C:membrane"/>
    <property type="evidence" value="ECO:0007669"/>
    <property type="project" value="GOC"/>
</dbReference>
<reference evidence="2" key="1">
    <citation type="journal article" date="2020" name="Nature">
        <title>Giant virus diversity and host interactions through global metagenomics.</title>
        <authorList>
            <person name="Schulz F."/>
            <person name="Roux S."/>
            <person name="Paez-Espino D."/>
            <person name="Jungbluth S."/>
            <person name="Walsh D.A."/>
            <person name="Denef V.J."/>
            <person name="McMahon K.D."/>
            <person name="Konstantinidis K.T."/>
            <person name="Eloe-Fadrosh E.A."/>
            <person name="Kyrpides N.C."/>
            <person name="Woyke T."/>
        </authorList>
    </citation>
    <scope>NUCLEOTIDE SEQUENCE</scope>
    <source>
        <strain evidence="2">GVMAG-M-3300027708-5</strain>
    </source>
</reference>